<comment type="caution">
    <text evidence="1">The sequence shown here is derived from an EMBL/GenBank/DDBJ whole genome shotgun (WGS) entry which is preliminary data.</text>
</comment>
<reference evidence="1" key="1">
    <citation type="journal article" date="2023" name="G3 (Bethesda)">
        <title>A reference genome for the long-term kleptoplast-retaining sea slug Elysia crispata morphotype clarki.</title>
        <authorList>
            <person name="Eastman K.E."/>
            <person name="Pendleton A.L."/>
            <person name="Shaikh M.A."/>
            <person name="Suttiyut T."/>
            <person name="Ogas R."/>
            <person name="Tomko P."/>
            <person name="Gavelis G."/>
            <person name="Widhalm J.R."/>
            <person name="Wisecaver J.H."/>
        </authorList>
    </citation>
    <scope>NUCLEOTIDE SEQUENCE</scope>
    <source>
        <strain evidence="1">ECLA1</strain>
    </source>
</reference>
<evidence type="ECO:0000313" key="2">
    <source>
        <dbReference type="Proteomes" id="UP001283361"/>
    </source>
</evidence>
<name>A0AAE1ADV4_9GAST</name>
<dbReference type="AlphaFoldDB" id="A0AAE1ADV4"/>
<proteinExistence type="predicted"/>
<protein>
    <submittedName>
        <fullName evidence="1">Uncharacterized protein</fullName>
    </submittedName>
</protein>
<dbReference type="EMBL" id="JAWDGP010002060">
    <property type="protein sequence ID" value="KAK3785812.1"/>
    <property type="molecule type" value="Genomic_DNA"/>
</dbReference>
<accession>A0AAE1ADV4</accession>
<organism evidence="1 2">
    <name type="scientific">Elysia crispata</name>
    <name type="common">lettuce slug</name>
    <dbReference type="NCBI Taxonomy" id="231223"/>
    <lineage>
        <taxon>Eukaryota</taxon>
        <taxon>Metazoa</taxon>
        <taxon>Spiralia</taxon>
        <taxon>Lophotrochozoa</taxon>
        <taxon>Mollusca</taxon>
        <taxon>Gastropoda</taxon>
        <taxon>Heterobranchia</taxon>
        <taxon>Euthyneura</taxon>
        <taxon>Panpulmonata</taxon>
        <taxon>Sacoglossa</taxon>
        <taxon>Placobranchoidea</taxon>
        <taxon>Plakobranchidae</taxon>
        <taxon>Elysia</taxon>
    </lineage>
</organism>
<evidence type="ECO:0000313" key="1">
    <source>
        <dbReference type="EMBL" id="KAK3785812.1"/>
    </source>
</evidence>
<keyword evidence="2" id="KW-1185">Reference proteome</keyword>
<dbReference type="Proteomes" id="UP001283361">
    <property type="component" value="Unassembled WGS sequence"/>
</dbReference>
<gene>
    <name evidence="1" type="ORF">RRG08_050831</name>
</gene>
<sequence length="73" mass="8555">MSTRRKVGYPPLGAALDLRVRSGWAGQSSSSRKYVTTNARTIRMRSENAMKIEEKLKRFEGREDEFRYLQIWS</sequence>